<reference evidence="1 2" key="1">
    <citation type="submission" date="2014-04" db="EMBL/GenBank/DDBJ databases">
        <authorList>
            <consortium name="DOE Joint Genome Institute"/>
            <person name="Kuo A."/>
            <person name="Zuccaro A."/>
            <person name="Kohler A."/>
            <person name="Nagy L.G."/>
            <person name="Floudas D."/>
            <person name="Copeland A."/>
            <person name="Barry K.W."/>
            <person name="Cichocki N."/>
            <person name="Veneault-Fourrey C."/>
            <person name="LaButti K."/>
            <person name="Lindquist E.A."/>
            <person name="Lipzen A."/>
            <person name="Lundell T."/>
            <person name="Morin E."/>
            <person name="Murat C."/>
            <person name="Sun H."/>
            <person name="Tunlid A."/>
            <person name="Henrissat B."/>
            <person name="Grigoriev I.V."/>
            <person name="Hibbett D.S."/>
            <person name="Martin F."/>
            <person name="Nordberg H.P."/>
            <person name="Cantor M.N."/>
            <person name="Hua S.X."/>
        </authorList>
    </citation>
    <scope>NUCLEOTIDE SEQUENCE [LARGE SCALE GENOMIC DNA]</scope>
    <source>
        <strain evidence="1 2">MAFF 305830</strain>
    </source>
</reference>
<evidence type="ECO:0008006" key="3">
    <source>
        <dbReference type="Google" id="ProtNLM"/>
    </source>
</evidence>
<dbReference type="Gene3D" id="3.40.50.300">
    <property type="entry name" value="P-loop containing nucleotide triphosphate hydrolases"/>
    <property type="match status" value="1"/>
</dbReference>
<sequence length="1721" mass="193999">MQVDTDTPKSLGVPSRSESVDSFSQFFDASTDLDAGIFDDKTQVPPLTLDLLERMKNTYRLLDLIYEQGSGGAVEKVIIAQESIGRFANSLEPRSYASLTKVNFRALDKHRIRPQGVYGSITAVADFLQEIGCINQDTHGLLVAKRDESSGITRPTLRPGLYIVDARETEPDLFYVIFWPEDATWDDTVTSSASRNRVTFMRYLTKLCDQLICFISDEHSEKLAWQEDDMPADEDNILDSEDKDLYNRLFSFQVKQTDEEEESAIAKDGFMIQHSALGGINEPPKGYPLAFPLEALQPQLIVGEVNQAIIHIEYIPESTKTEPVNWTLSRELLEGRLSESYSQIIVLHDKLDKQSLQTLLDLKLGARCGRTHAEWKQQTELEKTKREAERKNVLYTEKEEMATRIARLREAMPFWLVKEVCGHYSTISQDSLIATLLENQNKTIDGNDVSGAIETVDDFFAHYQTLRTRILTQLRPDLTKLETNHYDRYNILKRHFRTVNEMINQSTTLTDEQIQGLVDLIQAPSYDFDAGFFKIIGTQRQSWAGMLKRITGLDSSTSRVSNSLPTMDDIAFANYMDNAVALRPVYGDAAAEIKGALMQALKRKVNKIYGLVMSFLENSVRQAVETGVNSHFDKRRIREEEGSWKTLLTSMQEALFSAESNGKRRLLIRSVKRESKSSWNPRSSDKFCLQGIWQEPNLSGFQYTLYQMEITSDDYQKVSTDSAHVCQPVIRGEMASRFILPSAGSLRFLRLVGKDSVLAVIEDEVSLKIFFDSLSGLAAAIESGRPKKRFFYEKIGRRHMFAVDETRRLFTLLATHPDAINIHVYIFEHEGRTLNARGGAINATKWFPKGIPELSAMTFVTGSEELLLVDNTGFSRVFYLTTETFMPSTLQLGTAPKMISSSADGSCLFVLDLFHEHPRLRCFHWASFGTTHGIVIPLPPTISPRTPVYISSVGQRNSTHILYLDYPNRACGSLSMHITRKSTEFEFSVSDNQHVRERSGNTLNNSLIDCHSGVWTRFPLQSPIRRETTENARPTRQSIVFVSSSPSYLFPAYFAEMRREFAQKTHKPTGKLNQVKVTAIQWDQPYRTEEISSLEAGDWFVGLFCLIPIHIAVTGSNRFIPLKDGVISSTFEQSLLGASVAEISEAISFGWYESIFNSYLAAKPVKVVTSMGEQSVGKSYALNHFVDTSFAGSAMRCTEGAWMSVTPTRDMLYVAIDFEGVHSIERSAQEDTLLVLLNTAISNFVLFRNNFAMSRDIAELFTSFQSCTTILDPASNPKLFQSNLVIIVKDVILSDAREIKNEFTQKFARIVQQERGQNFITKLHKGHLDIIPWPVIESPQFYKLFELLKDRFNKRPTTHHHAIQFLDVLKTLMAKLKANDWGALDQNLATQRAEFLNGILVTALAFGSADPVLEEPLKNCDTDEVLDENPTPHVFYVSTASNPGTGRALSPEGCLQELRVGWNERLSRFEMDEAVFIEQYNAYLQTIADTRIAYVRRWLRDNTIRFGEKVEILALIRRFEGLAKELKAAVVLCGLSCSSCSLLCLDQKHHGGKHDCKTSHRCPRLCTFESQHTEDTVPSCDMPAGHADRHVCKTLPHLCGAPCDLSGRNGCMLSCTKPPDHIEDEHLCPARVHACGEPCGVIRADGVPLCTRNFDLIIKSTVASVPWSAPKSVRCVVVDALQEITSTLWRMALYIFAAKNTSAPVDVRVWVYAKSPPSPRR</sequence>
<dbReference type="EMBL" id="KN824319">
    <property type="protein sequence ID" value="KIM24854.1"/>
    <property type="molecule type" value="Genomic_DNA"/>
</dbReference>
<gene>
    <name evidence="1" type="ORF">M408DRAFT_26650</name>
</gene>
<protein>
    <recommendedName>
        <fullName evidence="3">VWFA domain-containing protein</fullName>
    </recommendedName>
</protein>
<dbReference type="PANTHER" id="PTHR22796">
    <property type="entry name" value="URG4-RELATED"/>
    <property type="match status" value="1"/>
</dbReference>
<keyword evidence="2" id="KW-1185">Reference proteome</keyword>
<organism evidence="1 2">
    <name type="scientific">Serendipita vermifera MAFF 305830</name>
    <dbReference type="NCBI Taxonomy" id="933852"/>
    <lineage>
        <taxon>Eukaryota</taxon>
        <taxon>Fungi</taxon>
        <taxon>Dikarya</taxon>
        <taxon>Basidiomycota</taxon>
        <taxon>Agaricomycotina</taxon>
        <taxon>Agaricomycetes</taxon>
        <taxon>Sebacinales</taxon>
        <taxon>Serendipitaceae</taxon>
        <taxon>Serendipita</taxon>
    </lineage>
</organism>
<dbReference type="InterPro" id="IPR027417">
    <property type="entry name" value="P-loop_NTPase"/>
</dbReference>
<reference evidence="2" key="2">
    <citation type="submission" date="2015-01" db="EMBL/GenBank/DDBJ databases">
        <title>Evolutionary Origins and Diversification of the Mycorrhizal Mutualists.</title>
        <authorList>
            <consortium name="DOE Joint Genome Institute"/>
            <consortium name="Mycorrhizal Genomics Consortium"/>
            <person name="Kohler A."/>
            <person name="Kuo A."/>
            <person name="Nagy L.G."/>
            <person name="Floudas D."/>
            <person name="Copeland A."/>
            <person name="Barry K.W."/>
            <person name="Cichocki N."/>
            <person name="Veneault-Fourrey C."/>
            <person name="LaButti K."/>
            <person name="Lindquist E.A."/>
            <person name="Lipzen A."/>
            <person name="Lundell T."/>
            <person name="Morin E."/>
            <person name="Murat C."/>
            <person name="Riley R."/>
            <person name="Ohm R."/>
            <person name="Sun H."/>
            <person name="Tunlid A."/>
            <person name="Henrissat B."/>
            <person name="Grigoriev I.V."/>
            <person name="Hibbett D.S."/>
            <person name="Martin F."/>
        </authorList>
    </citation>
    <scope>NUCLEOTIDE SEQUENCE [LARGE SCALE GENOMIC DNA]</scope>
    <source>
        <strain evidence="2">MAFF 305830</strain>
    </source>
</reference>
<evidence type="ECO:0000313" key="1">
    <source>
        <dbReference type="EMBL" id="KIM24854.1"/>
    </source>
</evidence>
<dbReference type="Proteomes" id="UP000054097">
    <property type="component" value="Unassembled WGS sequence"/>
</dbReference>
<accession>A0A0C3AXZ6</accession>
<evidence type="ECO:0000313" key="2">
    <source>
        <dbReference type="Proteomes" id="UP000054097"/>
    </source>
</evidence>
<name>A0A0C3AXZ6_SERVB</name>
<dbReference type="PANTHER" id="PTHR22796:SF1">
    <property type="entry name" value="VWFA DOMAIN-CONTAINING PROTEIN"/>
    <property type="match status" value="1"/>
</dbReference>
<dbReference type="SUPFAM" id="SSF52540">
    <property type="entry name" value="P-loop containing nucleoside triphosphate hydrolases"/>
    <property type="match status" value="1"/>
</dbReference>
<dbReference type="STRING" id="933852.A0A0C3AXZ6"/>
<dbReference type="HOGENOM" id="CLU_000401_0_0_1"/>
<proteinExistence type="predicted"/>
<dbReference type="OrthoDB" id="2343366at2759"/>